<dbReference type="Proteomes" id="UP001596065">
    <property type="component" value="Unassembled WGS sequence"/>
</dbReference>
<proteinExistence type="predicted"/>
<dbReference type="Pfam" id="PF25656">
    <property type="entry name" value="DUF7945"/>
    <property type="match status" value="1"/>
</dbReference>
<reference evidence="2" key="1">
    <citation type="journal article" date="2019" name="Int. J. Syst. Evol. Microbiol.">
        <title>The Global Catalogue of Microorganisms (GCM) 10K type strain sequencing project: providing services to taxonomists for standard genome sequencing and annotation.</title>
        <authorList>
            <consortium name="The Broad Institute Genomics Platform"/>
            <consortium name="The Broad Institute Genome Sequencing Center for Infectious Disease"/>
            <person name="Wu L."/>
            <person name="Ma J."/>
        </authorList>
    </citation>
    <scope>NUCLEOTIDE SEQUENCE [LARGE SCALE GENOMIC DNA]</scope>
    <source>
        <strain evidence="2">KCTC 5701</strain>
    </source>
</reference>
<evidence type="ECO:0008006" key="3">
    <source>
        <dbReference type="Google" id="ProtNLM"/>
    </source>
</evidence>
<evidence type="ECO:0000313" key="1">
    <source>
        <dbReference type="EMBL" id="MFC5660720.1"/>
    </source>
</evidence>
<comment type="caution">
    <text evidence="1">The sequence shown here is derived from an EMBL/GenBank/DDBJ whole genome shotgun (WGS) entry which is preliminary data.</text>
</comment>
<accession>A0ABW0WRR2</accession>
<protein>
    <recommendedName>
        <fullName evidence="3">CdiI immunity protein domain-containing protein</fullName>
    </recommendedName>
</protein>
<dbReference type="NCBIfam" id="NF047838">
    <property type="entry name" value="SCO4402_fam"/>
    <property type="match status" value="1"/>
</dbReference>
<dbReference type="EMBL" id="JBHSOE010000112">
    <property type="protein sequence ID" value="MFC5660720.1"/>
    <property type="molecule type" value="Genomic_DNA"/>
</dbReference>
<dbReference type="RefSeq" id="WP_344353954.1">
    <property type="nucleotide sequence ID" value="NZ_BAAASM010000092.1"/>
</dbReference>
<evidence type="ECO:0000313" key="2">
    <source>
        <dbReference type="Proteomes" id="UP001596065"/>
    </source>
</evidence>
<name>A0ABW0WRR2_STRNO</name>
<sequence>MEFSQVNDVSFPEMRRNVLSAVQALSDEEYQRRVWVDMDYPHEGYYDDFEMNLHILYDDTLVLEDPESAMGTVLRSEEEVKAMAELASAIDLLLDREGTGKTDAEYISSPLWGPVVRSAAVAHAALTR</sequence>
<keyword evidence="2" id="KW-1185">Reference proteome</keyword>
<organism evidence="1 2">
    <name type="scientific">Streptomyces nogalater</name>
    <dbReference type="NCBI Taxonomy" id="38314"/>
    <lineage>
        <taxon>Bacteria</taxon>
        <taxon>Bacillati</taxon>
        <taxon>Actinomycetota</taxon>
        <taxon>Actinomycetes</taxon>
        <taxon>Kitasatosporales</taxon>
        <taxon>Streptomycetaceae</taxon>
        <taxon>Streptomyces</taxon>
    </lineage>
</organism>
<gene>
    <name evidence="1" type="ORF">ACFP3J_35340</name>
</gene>
<dbReference type="InterPro" id="IPR057705">
    <property type="entry name" value="DUF7945"/>
</dbReference>